<evidence type="ECO:0000313" key="3">
    <source>
        <dbReference type="Proteomes" id="UP000559626"/>
    </source>
</evidence>
<accession>A0A7Y0AAD3</accession>
<dbReference type="EMBL" id="JABBGH010000001">
    <property type="protein sequence ID" value="NML63716.1"/>
    <property type="molecule type" value="Genomic_DNA"/>
</dbReference>
<dbReference type="Gene3D" id="2.60.120.10">
    <property type="entry name" value="Jelly Rolls"/>
    <property type="match status" value="1"/>
</dbReference>
<dbReference type="Proteomes" id="UP000559626">
    <property type="component" value="Unassembled WGS sequence"/>
</dbReference>
<dbReference type="PIRSF" id="PIRSF029883">
    <property type="entry name" value="KdgF"/>
    <property type="match status" value="1"/>
</dbReference>
<dbReference type="InterPro" id="IPR014710">
    <property type="entry name" value="RmlC-like_jellyroll"/>
</dbReference>
<feature type="domain" description="Cupin type-2" evidence="1">
    <location>
        <begin position="39"/>
        <end position="96"/>
    </location>
</feature>
<dbReference type="PANTHER" id="PTHR40112">
    <property type="entry name" value="H2HPP ISOMERASE"/>
    <property type="match status" value="1"/>
</dbReference>
<dbReference type="PANTHER" id="PTHR40112:SF1">
    <property type="entry name" value="H2HPP ISOMERASE"/>
    <property type="match status" value="1"/>
</dbReference>
<dbReference type="InterPro" id="IPR011051">
    <property type="entry name" value="RmlC_Cupin_sf"/>
</dbReference>
<dbReference type="InterPro" id="IPR013096">
    <property type="entry name" value="Cupin_2"/>
</dbReference>
<keyword evidence="3" id="KW-1185">Reference proteome</keyword>
<evidence type="ECO:0000259" key="1">
    <source>
        <dbReference type="Pfam" id="PF07883"/>
    </source>
</evidence>
<comment type="caution">
    <text evidence="2">The sequence shown here is derived from an EMBL/GenBank/DDBJ whole genome shotgun (WGS) entry which is preliminary data.</text>
</comment>
<gene>
    <name evidence="2" type="ORF">HHL22_00695</name>
</gene>
<evidence type="ECO:0000313" key="2">
    <source>
        <dbReference type="EMBL" id="NML63716.1"/>
    </source>
</evidence>
<dbReference type="InterPro" id="IPR025499">
    <property type="entry name" value="KdgF"/>
</dbReference>
<protein>
    <submittedName>
        <fullName evidence="2">Cupin domain-containing protein</fullName>
    </submittedName>
</protein>
<sequence length="116" mass="12459">MPHSTPAFRPAADLAWEPTGPGVRRSLLAYNDDLLLVKVEFEQGALGPLHQHVHSQISYVESGDFEVTVGAETRVLQAGDTFYAAPNVPHGVVARQAGALLDSFSPLRLDFLPAAP</sequence>
<dbReference type="RefSeq" id="WP_169529059.1">
    <property type="nucleotide sequence ID" value="NZ_JABBGH010000001.1"/>
</dbReference>
<organism evidence="2 3">
    <name type="scientific">Hymenobacter polaris</name>
    <dbReference type="NCBI Taxonomy" id="2682546"/>
    <lineage>
        <taxon>Bacteria</taxon>
        <taxon>Pseudomonadati</taxon>
        <taxon>Bacteroidota</taxon>
        <taxon>Cytophagia</taxon>
        <taxon>Cytophagales</taxon>
        <taxon>Hymenobacteraceae</taxon>
        <taxon>Hymenobacter</taxon>
    </lineage>
</organism>
<dbReference type="InterPro" id="IPR052535">
    <property type="entry name" value="Bacilysin_H2HPP_isomerase"/>
</dbReference>
<dbReference type="Pfam" id="PF07883">
    <property type="entry name" value="Cupin_2"/>
    <property type="match status" value="1"/>
</dbReference>
<proteinExistence type="predicted"/>
<name>A0A7Y0AAD3_9BACT</name>
<dbReference type="AlphaFoldDB" id="A0A7Y0AAD3"/>
<reference evidence="2 3" key="1">
    <citation type="submission" date="2020-04" db="EMBL/GenBank/DDBJ databases">
        <title>Hymenobacter polaris sp. nov., isolated from Arctic soil.</title>
        <authorList>
            <person name="Dahal R.H."/>
        </authorList>
    </citation>
    <scope>NUCLEOTIDE SEQUENCE [LARGE SCALE GENOMIC DNA]</scope>
    <source>
        <strain evidence="2 3">RP-2-7</strain>
    </source>
</reference>
<dbReference type="CDD" id="cd02238">
    <property type="entry name" value="cupin_KdgF"/>
    <property type="match status" value="1"/>
</dbReference>
<dbReference type="SUPFAM" id="SSF51182">
    <property type="entry name" value="RmlC-like cupins"/>
    <property type="match status" value="1"/>
</dbReference>